<dbReference type="Proteomes" id="UP000694843">
    <property type="component" value="Unplaced"/>
</dbReference>
<protein>
    <submittedName>
        <fullName evidence="3">Uncharacterized protein LOC108666270 isoform X1</fullName>
    </submittedName>
</protein>
<dbReference type="GeneID" id="108666270"/>
<proteinExistence type="predicted"/>
<dbReference type="GO" id="GO:0005737">
    <property type="term" value="C:cytoplasm"/>
    <property type="evidence" value="ECO:0007669"/>
    <property type="project" value="TreeGrafter"/>
</dbReference>
<dbReference type="Gene3D" id="2.130.10.10">
    <property type="entry name" value="YVTN repeat-like/Quinoprotein amine dehydrogenase"/>
    <property type="match status" value="1"/>
</dbReference>
<feature type="compositionally biased region" description="Polar residues" evidence="1">
    <location>
        <begin position="712"/>
        <end position="721"/>
    </location>
</feature>
<evidence type="ECO:0000313" key="3">
    <source>
        <dbReference type="RefSeq" id="XP_018008595.2"/>
    </source>
</evidence>
<dbReference type="OrthoDB" id="6347520at2759"/>
<feature type="region of interest" description="Disordered" evidence="1">
    <location>
        <begin position="712"/>
        <end position="764"/>
    </location>
</feature>
<reference evidence="3" key="1">
    <citation type="submission" date="2025-08" db="UniProtKB">
        <authorList>
            <consortium name="RefSeq"/>
        </authorList>
    </citation>
    <scope>IDENTIFICATION</scope>
    <source>
        <tissue evidence="3">Whole organism</tissue>
    </source>
</reference>
<dbReference type="KEGG" id="hazt:108666270"/>
<evidence type="ECO:0000313" key="2">
    <source>
        <dbReference type="Proteomes" id="UP000694843"/>
    </source>
</evidence>
<gene>
    <name evidence="3" type="primary">LOC108666270</name>
</gene>
<feature type="compositionally biased region" description="Polar residues" evidence="1">
    <location>
        <begin position="735"/>
        <end position="759"/>
    </location>
</feature>
<evidence type="ECO:0000256" key="1">
    <source>
        <dbReference type="SAM" id="MobiDB-lite"/>
    </source>
</evidence>
<dbReference type="RefSeq" id="XP_018008595.2">
    <property type="nucleotide sequence ID" value="XM_018153106.2"/>
</dbReference>
<dbReference type="InterPro" id="IPR036322">
    <property type="entry name" value="WD40_repeat_dom_sf"/>
</dbReference>
<dbReference type="PANTHER" id="PTHR23287">
    <property type="entry name" value="RUBY-EYE2-LIKE PROTEIN"/>
    <property type="match status" value="1"/>
</dbReference>
<dbReference type="GO" id="GO:0048066">
    <property type="term" value="P:developmental pigmentation"/>
    <property type="evidence" value="ECO:0007669"/>
    <property type="project" value="TreeGrafter"/>
</dbReference>
<keyword evidence="2" id="KW-1185">Reference proteome</keyword>
<dbReference type="InterPro" id="IPR015943">
    <property type="entry name" value="WD40/YVTN_repeat-like_dom_sf"/>
</dbReference>
<dbReference type="PANTHER" id="PTHR23287:SF18">
    <property type="entry name" value="BLOC-2 COMPLEX MEMBER HPS5"/>
    <property type="match status" value="1"/>
</dbReference>
<name>A0A8B7N4S1_HYAAZ</name>
<organism evidence="2 3">
    <name type="scientific">Hyalella azteca</name>
    <name type="common">Amphipod</name>
    <dbReference type="NCBI Taxonomy" id="294128"/>
    <lineage>
        <taxon>Eukaryota</taxon>
        <taxon>Metazoa</taxon>
        <taxon>Ecdysozoa</taxon>
        <taxon>Arthropoda</taxon>
        <taxon>Crustacea</taxon>
        <taxon>Multicrustacea</taxon>
        <taxon>Malacostraca</taxon>
        <taxon>Eumalacostraca</taxon>
        <taxon>Peracarida</taxon>
        <taxon>Amphipoda</taxon>
        <taxon>Senticaudata</taxon>
        <taxon>Talitrida</taxon>
        <taxon>Talitroidea</taxon>
        <taxon>Hyalellidae</taxon>
        <taxon>Hyalella</taxon>
    </lineage>
</organism>
<dbReference type="SUPFAM" id="SSF50978">
    <property type="entry name" value="WD40 repeat-like"/>
    <property type="match status" value="1"/>
</dbReference>
<dbReference type="CTD" id="119585041"/>
<accession>A0A8B7N4S1</accession>
<sequence length="1618" mass="178928">MFFSVLKKEINGPSSPTKPAKVLCCDCCSAFTVVYDETHTLSLLHPISLSLLKQISIQFTGGSQLSHVSISPDEQLILCAASSGIVTIIKAKSGEVLCQVQDHRGERITSIVWQCTVGEEQKGSSCVFLGDDTGLVTSVNIPKTKVAALFKNLSTRLLKLSSRITQLDFLDDKLLVSTLSGSYICDTKRECFTRIGDKNKAGKFGGCLLLVWPCIKTSDLANQNLKSVPTGTAPNEDIKLRHVMGGEHSTDNLAALQCFDNEYIQNVESFYCGQVTRKLSGLSNSSSRTNGSCLPVRDEDGSTVTLAACPNSDTNLLKACQEEVRCFTGRPKARVWESDSSGCVLQTHQLLDVLAVPSLPIYDTEVDGQITSDSNDSSFLFEQIRASNLLPCDGGDRTNHHAVETSWDSETFSSSNSGRSSPFLSSIAFSQISRFQSKYLLLVCSLGIYCFDPSCCSIIFFLNVHPDGEVKIRRNNILFLCNGTFTKLTIMSPEVAIMTLHSMQHLQSCMHLSLQHLNLFECSAVLCRVRNIIIRDLLAGSLEINDDDRCKLEQIIQCSSISDDFKTCARFIQVPVNSINSHAESENLVQNQSLLEKSRFNCLNNQDDRPISNSPIYRPSDVNSILPLLRPRPVLGVRGGYIASPSTNLLSGNSVLQDLVESVAFNVSSSDLLSAFSSRVTAVAKRSYDSVANNLTDFPSFHVNSDTEPLATNNLSHTSPSIDEFWPNDDATGENLLSTPMPTSCSQSASDASNGTPNSCEEKHASFSDDDLIVVRSVSHGKRKHKAVYSKEKSCHTNTLPLKEKLLDREPTVQPNVAALKDDSLKKVSSELLKITMDSLRETKELSKQYLMIKSLSNWLCEFLGTLKILGFLNSNETDLCNLALREKCVQDSFSPNKTNNFGILKVNVSNMLVLCLKYKIRLDFTLQKNKLNPEKSTVIECHSLSSDLAGQTDQFYALLFTAGAIFIDYEVVINNFPLPNFYTFLNTWRVILHHIACDSPSDLTSQSPIIEILPNLDFNRCQRLSVMRRALDRGGAQELVKTAVGFCHRSTIFEVLLLLVSYLPHEKFLSDNRTLPSKQKSPMPLDMLCLYLTKMNQLGVAQFFYVELWSSCRELQYDIIQCILENTQHEFRSCDCGALLPMVLPKQSMLELLYGILTGPLYDPVVVYELCYAAGYWQGCFLVTAMHDVSCLEDYVNYALQSCSHRIIKLLLQNLQPPQVSVLISALANLCDEVSPHQLRCYQCRLVKDIKSVNAGDAQDNASDVYDDGDVLQLPEIWLLCTAAAVGLCGGSLTLQMLQAAVANVCILPGVIPPRVYRALVVADNADAVTATLRRSWLAAVRSTPTYSLPLPEKRRILRCARDEWLANSDPPASAVNETFEQSTLGIVEEIKSAPCEIGFGNSPVRLHKPKVCGNISLTDHECELNFQMNSRVAGTMSAMPITENVQTELVPENTPKNGTELSCSAALSLKLKRPIYVSCRRQCRVLVPTYGVILDLVGSKCIVCQVCLSLPSLLVPYKTCSILRCDKASFSEARYRKPNNSLMPCRKSRQLRNLNSIDHFFSAIANPFNDPKNKSPTNCDSLRTDDDHLLADEVSGLWVHLCSHAAHVICALTHGL</sequence>